<comment type="caution">
    <text evidence="1">The sequence shown here is derived from an EMBL/GenBank/DDBJ whole genome shotgun (WGS) entry which is preliminary data.</text>
</comment>
<dbReference type="AlphaFoldDB" id="A0A7V0Z7D4"/>
<gene>
    <name evidence="1" type="ORF">ENP86_10155</name>
</gene>
<evidence type="ECO:0000313" key="1">
    <source>
        <dbReference type="EMBL" id="HDY59889.1"/>
    </source>
</evidence>
<name>A0A7V0Z7D4_UNCW3</name>
<dbReference type="EMBL" id="DSKY01000022">
    <property type="protein sequence ID" value="HDY59889.1"/>
    <property type="molecule type" value="Genomic_DNA"/>
</dbReference>
<protein>
    <submittedName>
        <fullName evidence="1">Uncharacterized protein</fullName>
    </submittedName>
</protein>
<reference evidence="1" key="1">
    <citation type="journal article" date="2020" name="mSystems">
        <title>Genome- and Community-Level Interaction Insights into Carbon Utilization and Element Cycling Functions of Hydrothermarchaeota in Hydrothermal Sediment.</title>
        <authorList>
            <person name="Zhou Z."/>
            <person name="Liu Y."/>
            <person name="Xu W."/>
            <person name="Pan J."/>
            <person name="Luo Z.H."/>
            <person name="Li M."/>
        </authorList>
    </citation>
    <scope>NUCLEOTIDE SEQUENCE [LARGE SCALE GENOMIC DNA]</scope>
    <source>
        <strain evidence="1">SpSt-258</strain>
    </source>
</reference>
<accession>A0A7V0Z7D4</accession>
<proteinExistence type="predicted"/>
<sequence>MSKIRIVICKKPRNGNYSDIYGARVSPSGTVLDPSGIAISTATDNQRYPVITFGGANYLVVWQDYRYGTWYGWNIYGARSIHLELCWI</sequence>
<organism evidence="1">
    <name type="scientific">candidate division WOR-3 bacterium</name>
    <dbReference type="NCBI Taxonomy" id="2052148"/>
    <lineage>
        <taxon>Bacteria</taxon>
        <taxon>Bacteria division WOR-3</taxon>
    </lineage>
</organism>